<reference evidence="2 3" key="1">
    <citation type="journal article" date="2022" name="G3 (Bethesda)">
        <title>Enemy or ally: a genomic approach to elucidate the lifestyle of Phyllosticta citrichinaensis.</title>
        <authorList>
            <person name="Buijs V.A."/>
            <person name="Groenewald J.Z."/>
            <person name="Haridas S."/>
            <person name="LaButti K.M."/>
            <person name="Lipzen A."/>
            <person name="Martin F.M."/>
            <person name="Barry K."/>
            <person name="Grigoriev I.V."/>
            <person name="Crous P.W."/>
            <person name="Seidl M.F."/>
        </authorList>
    </citation>
    <scope>NUCLEOTIDE SEQUENCE [LARGE SCALE GENOMIC DNA]</scope>
    <source>
        <strain evidence="2 3">CBS 129764</strain>
    </source>
</reference>
<dbReference type="EMBL" id="JBBWUH010000003">
    <property type="protein sequence ID" value="KAK8173790.1"/>
    <property type="molecule type" value="Genomic_DNA"/>
</dbReference>
<name>A0ABR1XZT4_9PEZI</name>
<evidence type="ECO:0000313" key="3">
    <source>
        <dbReference type="Proteomes" id="UP001456524"/>
    </source>
</evidence>
<proteinExistence type="predicted"/>
<dbReference type="Proteomes" id="UP001456524">
    <property type="component" value="Unassembled WGS sequence"/>
</dbReference>
<gene>
    <name evidence="2" type="ORF">IWX90DRAFT_154142</name>
</gene>
<protein>
    <submittedName>
        <fullName evidence="2">Uncharacterized protein</fullName>
    </submittedName>
</protein>
<sequence length="258" mass="29346">MPPARFIQAFLTSPTPSPQPYRPASSRFPTSPNRALEPAPHYAKAAPYESNISATMDPIIWAIILGVCEGALRENLQGTFEEVMARAAGLPRKVHRLFFFQPRIDHTQEQTDRRWIRWLLIKFLYVTLGWTYLLVGPGENPKVVQLIPCRIVALLSGGLAAIAASSLEGDDEEKEEEVEEDGEEEEEEEEEEEDDVDEKADDGEEDDDEDEDHEDEDNDEDDDDEDDEDDEALERLEESNEHYLCLFSIIFIGAAYVR</sequence>
<feature type="compositionally biased region" description="Acidic residues" evidence="1">
    <location>
        <begin position="168"/>
        <end position="232"/>
    </location>
</feature>
<evidence type="ECO:0000313" key="2">
    <source>
        <dbReference type="EMBL" id="KAK8173790.1"/>
    </source>
</evidence>
<comment type="caution">
    <text evidence="2">The sequence shown here is derived from an EMBL/GenBank/DDBJ whole genome shotgun (WGS) entry which is preliminary data.</text>
</comment>
<organism evidence="2 3">
    <name type="scientific">Phyllosticta citrichinensis</name>
    <dbReference type="NCBI Taxonomy" id="1130410"/>
    <lineage>
        <taxon>Eukaryota</taxon>
        <taxon>Fungi</taxon>
        <taxon>Dikarya</taxon>
        <taxon>Ascomycota</taxon>
        <taxon>Pezizomycotina</taxon>
        <taxon>Dothideomycetes</taxon>
        <taxon>Dothideomycetes incertae sedis</taxon>
        <taxon>Botryosphaeriales</taxon>
        <taxon>Phyllostictaceae</taxon>
        <taxon>Phyllosticta</taxon>
    </lineage>
</organism>
<keyword evidence="3" id="KW-1185">Reference proteome</keyword>
<feature type="region of interest" description="Disordered" evidence="1">
    <location>
        <begin position="165"/>
        <end position="239"/>
    </location>
</feature>
<evidence type="ECO:0000256" key="1">
    <source>
        <dbReference type="SAM" id="MobiDB-lite"/>
    </source>
</evidence>
<feature type="region of interest" description="Disordered" evidence="1">
    <location>
        <begin position="12"/>
        <end position="33"/>
    </location>
</feature>
<accession>A0ABR1XZT4</accession>